<dbReference type="Proteomes" id="UP000828941">
    <property type="component" value="Chromosome 4"/>
</dbReference>
<organism evidence="1 2">
    <name type="scientific">Bauhinia variegata</name>
    <name type="common">Purple orchid tree</name>
    <name type="synonym">Phanera variegata</name>
    <dbReference type="NCBI Taxonomy" id="167791"/>
    <lineage>
        <taxon>Eukaryota</taxon>
        <taxon>Viridiplantae</taxon>
        <taxon>Streptophyta</taxon>
        <taxon>Embryophyta</taxon>
        <taxon>Tracheophyta</taxon>
        <taxon>Spermatophyta</taxon>
        <taxon>Magnoliopsida</taxon>
        <taxon>eudicotyledons</taxon>
        <taxon>Gunneridae</taxon>
        <taxon>Pentapetalae</taxon>
        <taxon>rosids</taxon>
        <taxon>fabids</taxon>
        <taxon>Fabales</taxon>
        <taxon>Fabaceae</taxon>
        <taxon>Cercidoideae</taxon>
        <taxon>Cercideae</taxon>
        <taxon>Bauhiniinae</taxon>
        <taxon>Bauhinia</taxon>
    </lineage>
</organism>
<gene>
    <name evidence="1" type="ORF">L6164_008878</name>
</gene>
<proteinExistence type="predicted"/>
<dbReference type="EMBL" id="CM039429">
    <property type="protein sequence ID" value="KAI4348119.1"/>
    <property type="molecule type" value="Genomic_DNA"/>
</dbReference>
<sequence length="399" mass="44067">MVLSNTKLKQKLRAELAESAAKSVPQNNPDPNSSLKKLLDSDSRRPRLSKREKRRSLKPSAAAQNDGVGATAEDEGTKKEGLEDLGNKKKNKKRKRKVEENVENGIEKEAKKSKKKDQNKKQKRKKKQKKTKTEEEKSTNPVVENPKVKELDMNYSSKENAEVSTKVYVGGIPYYSTEDDIRSYFEGCGTITEVDCMTFPESGKFRGIALISFKTEAAAKRALALDGADMGGLFLRIQPYKAIRTAKTSDFSPEMVDGYNRIYMGNLSWDITEDELKKFFSGCGISLIRFGMDKETGEFRGYAHVDFADSQSLKTALTLDQKVVFGRPVRISCAVPLKKGSLANSVPSAASKGVEADAGKSSSGGGKMRRRTCFDCGEKGHISSACPNPKKQNIDSTRS</sequence>
<comment type="caution">
    <text evidence="1">The sequence shown here is derived from an EMBL/GenBank/DDBJ whole genome shotgun (WGS) entry which is preliminary data.</text>
</comment>
<protein>
    <submittedName>
        <fullName evidence="1">Uncharacterized protein</fullName>
    </submittedName>
</protein>
<reference evidence="1 2" key="1">
    <citation type="journal article" date="2022" name="DNA Res.">
        <title>Chromosomal-level genome assembly of the orchid tree Bauhinia variegata (Leguminosae; Cercidoideae) supports the allotetraploid origin hypothesis of Bauhinia.</title>
        <authorList>
            <person name="Zhong Y."/>
            <person name="Chen Y."/>
            <person name="Zheng D."/>
            <person name="Pang J."/>
            <person name="Liu Y."/>
            <person name="Luo S."/>
            <person name="Meng S."/>
            <person name="Qian L."/>
            <person name="Wei D."/>
            <person name="Dai S."/>
            <person name="Zhou R."/>
        </authorList>
    </citation>
    <scope>NUCLEOTIDE SEQUENCE [LARGE SCALE GENOMIC DNA]</scope>
    <source>
        <strain evidence="1">BV-YZ2020</strain>
    </source>
</reference>
<name>A0ACB9PGY8_BAUVA</name>
<evidence type="ECO:0000313" key="2">
    <source>
        <dbReference type="Proteomes" id="UP000828941"/>
    </source>
</evidence>
<evidence type="ECO:0000313" key="1">
    <source>
        <dbReference type="EMBL" id="KAI4348119.1"/>
    </source>
</evidence>
<keyword evidence="2" id="KW-1185">Reference proteome</keyword>
<accession>A0ACB9PGY8</accession>